<dbReference type="PANTHER" id="PTHR10332:SF88">
    <property type="entry name" value="EQUILIBRATIVE NUCLEOSIDE TRANSPORTER 1, ISOFORM A"/>
    <property type="match status" value="1"/>
</dbReference>
<evidence type="ECO:0000256" key="6">
    <source>
        <dbReference type="ARBA" id="ARBA00023136"/>
    </source>
</evidence>
<feature type="transmembrane region" description="Helical" evidence="8">
    <location>
        <begin position="91"/>
        <end position="113"/>
    </location>
</feature>
<name>A0A3N4KHM9_9PEZI</name>
<evidence type="ECO:0000256" key="3">
    <source>
        <dbReference type="ARBA" id="ARBA00022448"/>
    </source>
</evidence>
<keyword evidence="6 8" id="KW-0472">Membrane</keyword>
<dbReference type="FunCoup" id="A0A3N4KHM9">
    <property type="interactions" value="257"/>
</dbReference>
<accession>A0A3N4KHM9</accession>
<dbReference type="SUPFAM" id="SSF103473">
    <property type="entry name" value="MFS general substrate transporter"/>
    <property type="match status" value="1"/>
</dbReference>
<dbReference type="OrthoDB" id="46396at2759"/>
<evidence type="ECO:0000256" key="7">
    <source>
        <dbReference type="SAM" id="MobiDB-lite"/>
    </source>
</evidence>
<dbReference type="EMBL" id="ML119157">
    <property type="protein sequence ID" value="RPB08908.1"/>
    <property type="molecule type" value="Genomic_DNA"/>
</dbReference>
<proteinExistence type="inferred from homology"/>
<feature type="transmembrane region" description="Helical" evidence="8">
    <location>
        <begin position="401"/>
        <end position="422"/>
    </location>
</feature>
<feature type="transmembrane region" description="Helical" evidence="8">
    <location>
        <begin position="296"/>
        <end position="317"/>
    </location>
</feature>
<keyword evidence="4 8" id="KW-0812">Transmembrane</keyword>
<feature type="transmembrane region" description="Helical" evidence="8">
    <location>
        <begin position="125"/>
        <end position="147"/>
    </location>
</feature>
<protein>
    <recommendedName>
        <fullName evidence="11">Nucleoside transporter family</fullName>
    </recommendedName>
</protein>
<dbReference type="PIRSF" id="PIRSF016379">
    <property type="entry name" value="ENT"/>
    <property type="match status" value="1"/>
</dbReference>
<dbReference type="InParanoid" id="A0A3N4KHM9"/>
<feature type="transmembrane region" description="Helical" evidence="8">
    <location>
        <begin position="55"/>
        <end position="79"/>
    </location>
</feature>
<evidence type="ECO:0000256" key="4">
    <source>
        <dbReference type="ARBA" id="ARBA00022692"/>
    </source>
</evidence>
<evidence type="ECO:0000256" key="1">
    <source>
        <dbReference type="ARBA" id="ARBA00004141"/>
    </source>
</evidence>
<sequence length="458" mass="49532">MDRIRKWFSQQETQAYTALASDPDSEASTLTPADVDIDIDTDDSLPGGPISKFQYFVFCLLGCAMLWSWNMFMACATYFQRRFDGSDFLLTNFQSLILVSSTVTNLAGSYWLSKRQATADYPRRIWLSLVLNCVLTAVLAASTVVWIVGPAAYIVVVLLCVVVAAWSTALSQNGVFAFVNTFGGVYMQAVMTGQAIAGVLPAIAQIITVVLVPTTDTDSQAASPKSAFLYFLTATSVSALSLLLFFTLLARHSSSTSTNKLPTDTTPATTTAPLETPATPHRKEVPLWTLFKKLRYLATALWLTFFVTMAFPVYTQLIVSVRPLTPDTPRLFTPDVFIPLSFLIWNLGDLGGRLLCGVYQWRGRPEALTLMALARVVFVPALAACNVRGEGALVGGDVWYWSVQFAFGVSSGWVGSCAMIRAPEVVGRGEREAVGGFMGLCLVVGLAAGSAASFLVGA</sequence>
<gene>
    <name evidence="9" type="ORF">P167DRAFT_555154</name>
</gene>
<feature type="region of interest" description="Disordered" evidence="7">
    <location>
        <begin position="255"/>
        <end position="278"/>
    </location>
</feature>
<reference evidence="9 10" key="1">
    <citation type="journal article" date="2018" name="Nat. Ecol. Evol.">
        <title>Pezizomycetes genomes reveal the molecular basis of ectomycorrhizal truffle lifestyle.</title>
        <authorList>
            <person name="Murat C."/>
            <person name="Payen T."/>
            <person name="Noel B."/>
            <person name="Kuo A."/>
            <person name="Morin E."/>
            <person name="Chen J."/>
            <person name="Kohler A."/>
            <person name="Krizsan K."/>
            <person name="Balestrini R."/>
            <person name="Da Silva C."/>
            <person name="Montanini B."/>
            <person name="Hainaut M."/>
            <person name="Levati E."/>
            <person name="Barry K.W."/>
            <person name="Belfiori B."/>
            <person name="Cichocki N."/>
            <person name="Clum A."/>
            <person name="Dockter R.B."/>
            <person name="Fauchery L."/>
            <person name="Guy J."/>
            <person name="Iotti M."/>
            <person name="Le Tacon F."/>
            <person name="Lindquist E.A."/>
            <person name="Lipzen A."/>
            <person name="Malagnac F."/>
            <person name="Mello A."/>
            <person name="Molinier V."/>
            <person name="Miyauchi S."/>
            <person name="Poulain J."/>
            <person name="Riccioni C."/>
            <person name="Rubini A."/>
            <person name="Sitrit Y."/>
            <person name="Splivallo R."/>
            <person name="Traeger S."/>
            <person name="Wang M."/>
            <person name="Zifcakova L."/>
            <person name="Wipf D."/>
            <person name="Zambonelli A."/>
            <person name="Paolocci F."/>
            <person name="Nowrousian M."/>
            <person name="Ottonello S."/>
            <person name="Baldrian P."/>
            <person name="Spatafora J.W."/>
            <person name="Henrissat B."/>
            <person name="Nagy L.G."/>
            <person name="Aury J.M."/>
            <person name="Wincker P."/>
            <person name="Grigoriev I.V."/>
            <person name="Bonfante P."/>
            <person name="Martin F.M."/>
        </authorList>
    </citation>
    <scope>NUCLEOTIDE SEQUENCE [LARGE SCALE GENOMIC DNA]</scope>
    <source>
        <strain evidence="9 10">CCBAS932</strain>
    </source>
</reference>
<dbReference type="InterPro" id="IPR002259">
    <property type="entry name" value="Eqnu_transpt"/>
</dbReference>
<comment type="similarity">
    <text evidence="2">Belongs to the SLC29A/ENT transporter (TC 2.A.57) family.</text>
</comment>
<feature type="transmembrane region" description="Helical" evidence="8">
    <location>
        <begin position="434"/>
        <end position="456"/>
    </location>
</feature>
<keyword evidence="3" id="KW-0813">Transport</keyword>
<dbReference type="Pfam" id="PF01733">
    <property type="entry name" value="Nucleoside_tran"/>
    <property type="match status" value="1"/>
</dbReference>
<dbReference type="GO" id="GO:0034257">
    <property type="term" value="F:nicotinamide riboside transmembrane transporter activity"/>
    <property type="evidence" value="ECO:0007669"/>
    <property type="project" value="TreeGrafter"/>
</dbReference>
<evidence type="ECO:0008006" key="11">
    <source>
        <dbReference type="Google" id="ProtNLM"/>
    </source>
</evidence>
<keyword evidence="5 8" id="KW-1133">Transmembrane helix</keyword>
<feature type="transmembrane region" description="Helical" evidence="8">
    <location>
        <begin position="153"/>
        <end position="183"/>
    </location>
</feature>
<dbReference type="Proteomes" id="UP000277580">
    <property type="component" value="Unassembled WGS sequence"/>
</dbReference>
<evidence type="ECO:0000256" key="5">
    <source>
        <dbReference type="ARBA" id="ARBA00022989"/>
    </source>
</evidence>
<dbReference type="GO" id="GO:0005886">
    <property type="term" value="C:plasma membrane"/>
    <property type="evidence" value="ECO:0007669"/>
    <property type="project" value="TreeGrafter"/>
</dbReference>
<dbReference type="PANTHER" id="PTHR10332">
    <property type="entry name" value="EQUILIBRATIVE NUCLEOSIDE TRANSPORTER"/>
    <property type="match status" value="1"/>
</dbReference>
<evidence type="ECO:0000313" key="9">
    <source>
        <dbReference type="EMBL" id="RPB08908.1"/>
    </source>
</evidence>
<dbReference type="GO" id="GO:0015205">
    <property type="term" value="F:nucleobase transmembrane transporter activity"/>
    <property type="evidence" value="ECO:0007669"/>
    <property type="project" value="TreeGrafter"/>
</dbReference>
<evidence type="ECO:0000313" key="10">
    <source>
        <dbReference type="Proteomes" id="UP000277580"/>
    </source>
</evidence>
<organism evidence="9 10">
    <name type="scientific">Morchella conica CCBAS932</name>
    <dbReference type="NCBI Taxonomy" id="1392247"/>
    <lineage>
        <taxon>Eukaryota</taxon>
        <taxon>Fungi</taxon>
        <taxon>Dikarya</taxon>
        <taxon>Ascomycota</taxon>
        <taxon>Pezizomycotina</taxon>
        <taxon>Pezizomycetes</taxon>
        <taxon>Pezizales</taxon>
        <taxon>Morchellaceae</taxon>
        <taxon>Morchella</taxon>
    </lineage>
</organism>
<dbReference type="InterPro" id="IPR036259">
    <property type="entry name" value="MFS_trans_sf"/>
</dbReference>
<dbReference type="AlphaFoldDB" id="A0A3N4KHM9"/>
<dbReference type="GO" id="GO:0000329">
    <property type="term" value="C:fungal-type vacuole membrane"/>
    <property type="evidence" value="ECO:0007669"/>
    <property type="project" value="TreeGrafter"/>
</dbReference>
<keyword evidence="10" id="KW-1185">Reference proteome</keyword>
<feature type="compositionally biased region" description="Low complexity" evidence="7">
    <location>
        <begin position="262"/>
        <end position="278"/>
    </location>
</feature>
<feature type="transmembrane region" description="Helical" evidence="8">
    <location>
        <begin position="227"/>
        <end position="250"/>
    </location>
</feature>
<dbReference type="PRINTS" id="PR01130">
    <property type="entry name" value="DERENTRNSPRT"/>
</dbReference>
<evidence type="ECO:0000256" key="8">
    <source>
        <dbReference type="SAM" id="Phobius"/>
    </source>
</evidence>
<dbReference type="STRING" id="1392247.A0A3N4KHM9"/>
<comment type="subcellular location">
    <subcellularLocation>
        <location evidence="1">Membrane</location>
        <topology evidence="1">Multi-pass membrane protein</topology>
    </subcellularLocation>
</comment>
<evidence type="ECO:0000256" key="2">
    <source>
        <dbReference type="ARBA" id="ARBA00007965"/>
    </source>
</evidence>
<feature type="transmembrane region" description="Helical" evidence="8">
    <location>
        <begin position="195"/>
        <end position="215"/>
    </location>
</feature>